<dbReference type="RefSeq" id="WP_002568804.1">
    <property type="nucleotide sequence ID" value="NZ_DS480725.1"/>
</dbReference>
<organism evidence="12 13">
    <name type="scientific">Enterocloster bolteae (strain ATCC BAA-613 / DSM 15670 / CCUG 46953 / JCM 12243 / WAL 16351)</name>
    <name type="common">Clostridium bolteae</name>
    <dbReference type="NCBI Taxonomy" id="411902"/>
    <lineage>
        <taxon>Bacteria</taxon>
        <taxon>Bacillati</taxon>
        <taxon>Bacillota</taxon>
        <taxon>Clostridia</taxon>
        <taxon>Lachnospirales</taxon>
        <taxon>Lachnospiraceae</taxon>
        <taxon>Enterocloster</taxon>
    </lineage>
</organism>
<evidence type="ECO:0000256" key="2">
    <source>
        <dbReference type="ARBA" id="ARBA00022448"/>
    </source>
</evidence>
<dbReference type="PaxDb" id="411902-CLOBOL_07268"/>
<feature type="domain" description="PTS EIIC type-3" evidence="11">
    <location>
        <begin position="12"/>
        <end position="408"/>
    </location>
</feature>
<dbReference type="GO" id="GO:0005886">
    <property type="term" value="C:plasma membrane"/>
    <property type="evidence" value="ECO:0007669"/>
    <property type="project" value="UniProtKB-SubCell"/>
</dbReference>
<feature type="transmembrane region" description="Helical" evidence="10">
    <location>
        <begin position="176"/>
        <end position="196"/>
    </location>
</feature>
<feature type="transmembrane region" description="Helical" evidence="10">
    <location>
        <begin position="279"/>
        <end position="301"/>
    </location>
</feature>
<comment type="caution">
    <text evidence="12">The sequence shown here is derived from an EMBL/GenBank/DDBJ whole genome shotgun (WGS) entry which is preliminary data.</text>
</comment>
<dbReference type="HOGENOM" id="CLU_029688_1_0_9"/>
<feature type="transmembrane region" description="Helical" evidence="10">
    <location>
        <begin position="105"/>
        <end position="121"/>
    </location>
</feature>
<dbReference type="EMBL" id="ABCC02000076">
    <property type="protein sequence ID" value="EDP12514.1"/>
    <property type="molecule type" value="Genomic_DNA"/>
</dbReference>
<dbReference type="InterPro" id="IPR004501">
    <property type="entry name" value="PTS_EIIC_3"/>
</dbReference>
<keyword evidence="7 10" id="KW-1133">Transmembrane helix</keyword>
<keyword evidence="2 9" id="KW-0813">Transport</keyword>
<evidence type="ECO:0000256" key="8">
    <source>
        <dbReference type="ARBA" id="ARBA00023136"/>
    </source>
</evidence>
<accession>A8S5N9</accession>
<evidence type="ECO:0000256" key="5">
    <source>
        <dbReference type="ARBA" id="ARBA00022683"/>
    </source>
</evidence>
<evidence type="ECO:0000256" key="6">
    <source>
        <dbReference type="ARBA" id="ARBA00022692"/>
    </source>
</evidence>
<dbReference type="InterPro" id="IPR003352">
    <property type="entry name" value="PTS_EIIC"/>
</dbReference>
<feature type="transmembrane region" description="Helical" evidence="10">
    <location>
        <begin position="388"/>
        <end position="409"/>
    </location>
</feature>
<proteinExistence type="predicted"/>
<dbReference type="AlphaFoldDB" id="A8S5N9"/>
<dbReference type="Proteomes" id="UP000005396">
    <property type="component" value="Unassembled WGS sequence"/>
</dbReference>
<evidence type="ECO:0000256" key="9">
    <source>
        <dbReference type="PIRNR" id="PIRNR006351"/>
    </source>
</evidence>
<evidence type="ECO:0000256" key="10">
    <source>
        <dbReference type="SAM" id="Phobius"/>
    </source>
</evidence>
<feature type="transmembrane region" description="Helical" evidence="10">
    <location>
        <begin position="216"/>
        <end position="239"/>
    </location>
</feature>
<keyword evidence="4 9" id="KW-0762">Sugar transport</keyword>
<dbReference type="GO" id="GO:0008982">
    <property type="term" value="F:protein-N(PI)-phosphohistidine-sugar phosphotransferase activity"/>
    <property type="evidence" value="ECO:0007669"/>
    <property type="project" value="UniProtKB-UniRule"/>
</dbReference>
<reference evidence="12 13" key="2">
    <citation type="submission" date="2007-09" db="EMBL/GenBank/DDBJ databases">
        <title>Draft genome sequence of Clostridium bolteae (ATCC BAA-613).</title>
        <authorList>
            <person name="Sudarsanam P."/>
            <person name="Ley R."/>
            <person name="Guruge J."/>
            <person name="Turnbaugh P.J."/>
            <person name="Mahowald M."/>
            <person name="Liep D."/>
            <person name="Gordon J."/>
        </authorList>
    </citation>
    <scope>NUCLEOTIDE SEQUENCE [LARGE SCALE GENOMIC DNA]</scope>
    <source>
        <strain evidence="13">ATCC BAA-613 / DSM 15670 / CCUG 46953 / JCM 12243 / WAL 16351</strain>
    </source>
</reference>
<evidence type="ECO:0000259" key="11">
    <source>
        <dbReference type="PROSITE" id="PS51105"/>
    </source>
</evidence>
<dbReference type="PIRSF" id="PIRSF006351">
    <property type="entry name" value="PTS_EIIC-Cellobiose"/>
    <property type="match status" value="1"/>
</dbReference>
<keyword evidence="5" id="KW-0598">Phosphotransferase system</keyword>
<evidence type="ECO:0000313" key="13">
    <source>
        <dbReference type="Proteomes" id="UP000005396"/>
    </source>
</evidence>
<evidence type="ECO:0000256" key="4">
    <source>
        <dbReference type="ARBA" id="ARBA00022597"/>
    </source>
</evidence>
<gene>
    <name evidence="12" type="ORF">CLOBOL_07268</name>
</gene>
<comment type="function">
    <text evidence="9">The phosphoenolpyruvate-dependent sugar phosphotransferase system (PTS), a major carbohydrate active -transport system, catalyzes the phosphorylation of incoming sugar substrates concomitant with their translocation across the cell membrane.</text>
</comment>
<evidence type="ECO:0000256" key="3">
    <source>
        <dbReference type="ARBA" id="ARBA00022475"/>
    </source>
</evidence>
<sequence>MGRVLEKVTDKISDVMTPVSAKLMSVQFIAAISETMQAVMPIILIGSFGCLVAYLDVGPWQSIVTGVPYLVDICGKLQLITLGLFSLYVVIILTYIYASKLNMKESVACIPIAAAVFMMVTPCDWNGVPVEWLGTSGLFSALMIGAMVPRLMQLMIRKKICIRMPNVVPKFVEDSFKILIPGLILLAFSGVLDTILEHSSLGCLHSIIYSVIQTPVSNIGLSLGGHIIICILAATIMWCGLHAGTIGNLVTPLLIAASAENLAAYTADQEIPNIITQEFFNLTLPGMAGCLLIPAVLMAFVCRSKQLKSVGRLAVIPAVFGIGEPVLFGAPVMLNPLLYLPMILSIIVNQVLTYTAIVTGLIGRSTGVVLPWTTPPVLYPLLANSTPVRAAVLNVVIILIDIIIWLPFVKAYDRNTVLKEMEAEK</sequence>
<feature type="transmembrane region" description="Helical" evidence="10">
    <location>
        <begin position="77"/>
        <end position="98"/>
    </location>
</feature>
<dbReference type="InterPro" id="IPR004796">
    <property type="entry name" value="PTS_IIC_cello"/>
</dbReference>
<keyword evidence="3 9" id="KW-1003">Cell membrane</keyword>
<name>A8S5N9_ENTBW</name>
<evidence type="ECO:0000256" key="7">
    <source>
        <dbReference type="ARBA" id="ARBA00022989"/>
    </source>
</evidence>
<feature type="transmembrane region" description="Helical" evidence="10">
    <location>
        <begin position="313"/>
        <end position="334"/>
    </location>
</feature>
<dbReference type="Pfam" id="PF02378">
    <property type="entry name" value="PTS_EIIC"/>
    <property type="match status" value="1"/>
</dbReference>
<protein>
    <recommendedName>
        <fullName evidence="9">Permease IIC component</fullName>
    </recommendedName>
</protein>
<dbReference type="PANTHER" id="PTHR33989:SF8">
    <property type="entry name" value="PERMEASE IIC COMPONENT"/>
    <property type="match status" value="1"/>
</dbReference>
<dbReference type="NCBIfam" id="TIGR00410">
    <property type="entry name" value="lacE"/>
    <property type="match status" value="1"/>
</dbReference>
<dbReference type="GO" id="GO:1901264">
    <property type="term" value="P:carbohydrate derivative transport"/>
    <property type="evidence" value="ECO:0007669"/>
    <property type="project" value="TreeGrafter"/>
</dbReference>
<reference evidence="12 13" key="1">
    <citation type="submission" date="2007-08" db="EMBL/GenBank/DDBJ databases">
        <authorList>
            <person name="Fulton L."/>
            <person name="Clifton S."/>
            <person name="Fulton B."/>
            <person name="Xu J."/>
            <person name="Minx P."/>
            <person name="Pepin K.H."/>
            <person name="Johnson M."/>
            <person name="Thiruvilangam P."/>
            <person name="Bhonagiri V."/>
            <person name="Nash W.E."/>
            <person name="Mardis E.R."/>
            <person name="Wilson R.K."/>
        </authorList>
    </citation>
    <scope>NUCLEOTIDE SEQUENCE [LARGE SCALE GENOMIC DNA]</scope>
    <source>
        <strain evidence="13">ATCC BAA-613 / DSM 15670 / CCUG 46953 / JCM 12243 / WAL 16351</strain>
    </source>
</reference>
<keyword evidence="8 9" id="KW-0472">Membrane</keyword>
<dbReference type="InterPro" id="IPR051088">
    <property type="entry name" value="PTS_Sugar-EIIC/EIIB"/>
</dbReference>
<feature type="transmembrane region" description="Helical" evidence="10">
    <location>
        <begin position="133"/>
        <end position="156"/>
    </location>
</feature>
<dbReference type="PROSITE" id="PS51105">
    <property type="entry name" value="PTS_EIIC_TYPE_3"/>
    <property type="match status" value="1"/>
</dbReference>
<feature type="transmembrane region" description="Helical" evidence="10">
    <location>
        <begin position="38"/>
        <end position="57"/>
    </location>
</feature>
<dbReference type="GO" id="GO:0009401">
    <property type="term" value="P:phosphoenolpyruvate-dependent sugar phosphotransferase system"/>
    <property type="evidence" value="ECO:0007669"/>
    <property type="project" value="UniProtKB-KW"/>
</dbReference>
<dbReference type="PANTHER" id="PTHR33989">
    <property type="match status" value="1"/>
</dbReference>
<dbReference type="eggNOG" id="COG1455">
    <property type="taxonomic scope" value="Bacteria"/>
</dbReference>
<keyword evidence="6 10" id="KW-0812">Transmembrane</keyword>
<evidence type="ECO:0000313" key="12">
    <source>
        <dbReference type="EMBL" id="EDP12514.1"/>
    </source>
</evidence>
<evidence type="ECO:0000256" key="1">
    <source>
        <dbReference type="ARBA" id="ARBA00004651"/>
    </source>
</evidence>
<comment type="subcellular location">
    <subcellularLocation>
        <location evidence="1">Cell membrane</location>
        <topology evidence="1">Multi-pass membrane protein</topology>
    </subcellularLocation>
</comment>